<dbReference type="SMART" id="SM00369">
    <property type="entry name" value="LRR_TYP"/>
    <property type="match status" value="3"/>
</dbReference>
<dbReference type="Gene3D" id="3.80.10.10">
    <property type="entry name" value="Ribonuclease Inhibitor"/>
    <property type="match status" value="1"/>
</dbReference>
<dbReference type="STRING" id="6265.A0A0B2UZW5"/>
<comment type="caution">
    <text evidence="3">The sequence shown here is derived from an EMBL/GenBank/DDBJ whole genome shotgun (WGS) entry which is preliminary data.</text>
</comment>
<dbReference type="Pfam" id="PF13855">
    <property type="entry name" value="LRR_8"/>
    <property type="match status" value="1"/>
</dbReference>
<keyword evidence="4" id="KW-1185">Reference proteome</keyword>
<dbReference type="Proteomes" id="UP000031036">
    <property type="component" value="Unassembled WGS sequence"/>
</dbReference>
<gene>
    <name evidence="3" type="primary">soc-2</name>
    <name evidence="3" type="ORF">Tcan_10202</name>
</gene>
<proteinExistence type="predicted"/>
<reference evidence="3 4" key="1">
    <citation type="submission" date="2014-11" db="EMBL/GenBank/DDBJ databases">
        <title>Genetic blueprint of the zoonotic pathogen Toxocara canis.</title>
        <authorList>
            <person name="Zhu X.-Q."/>
            <person name="Korhonen P.K."/>
            <person name="Cai H."/>
            <person name="Young N.D."/>
            <person name="Nejsum P."/>
            <person name="von Samson-Himmelstjerna G."/>
            <person name="Boag P.R."/>
            <person name="Tan P."/>
            <person name="Li Q."/>
            <person name="Min J."/>
            <person name="Yang Y."/>
            <person name="Wang X."/>
            <person name="Fang X."/>
            <person name="Hall R.S."/>
            <person name="Hofmann A."/>
            <person name="Sternberg P.W."/>
            <person name="Jex A.R."/>
            <person name="Gasser R.B."/>
        </authorList>
    </citation>
    <scope>NUCLEOTIDE SEQUENCE [LARGE SCALE GENOMIC DNA]</scope>
    <source>
        <strain evidence="3">PN_DK_2014</strain>
    </source>
</reference>
<accession>A0A0B2UZW5</accession>
<dbReference type="InterPro" id="IPR050216">
    <property type="entry name" value="LRR_domain-containing"/>
</dbReference>
<dbReference type="PANTHER" id="PTHR48051:SF1">
    <property type="entry name" value="RAS SUPPRESSOR PROTEIN 1"/>
    <property type="match status" value="1"/>
</dbReference>
<evidence type="ECO:0000313" key="4">
    <source>
        <dbReference type="Proteomes" id="UP000031036"/>
    </source>
</evidence>
<dbReference type="AlphaFoldDB" id="A0A0B2UZW5"/>
<dbReference type="PRINTS" id="PR00019">
    <property type="entry name" value="LEURICHRPT"/>
</dbReference>
<organism evidence="3 4">
    <name type="scientific">Toxocara canis</name>
    <name type="common">Canine roundworm</name>
    <dbReference type="NCBI Taxonomy" id="6265"/>
    <lineage>
        <taxon>Eukaryota</taxon>
        <taxon>Metazoa</taxon>
        <taxon>Ecdysozoa</taxon>
        <taxon>Nematoda</taxon>
        <taxon>Chromadorea</taxon>
        <taxon>Rhabditida</taxon>
        <taxon>Spirurina</taxon>
        <taxon>Ascaridomorpha</taxon>
        <taxon>Ascaridoidea</taxon>
        <taxon>Toxocaridae</taxon>
        <taxon>Toxocara</taxon>
    </lineage>
</organism>
<dbReference type="OrthoDB" id="676979at2759"/>
<keyword evidence="1" id="KW-0433">Leucine-rich repeat</keyword>
<sequence>MRRTQNIPIPFRLRNGGSETKKIISIPASIRDLVQLTELFLYKNKLTALPNEIGNLVNLTKLGLSENGLTSLPDSLSALTQLETLDLRHNKLCESDPILSDAKIPIPL</sequence>
<dbReference type="PANTHER" id="PTHR48051">
    <property type="match status" value="1"/>
</dbReference>
<dbReference type="EMBL" id="JPKZ01002917">
    <property type="protein sequence ID" value="KHN74365.1"/>
    <property type="molecule type" value="Genomic_DNA"/>
</dbReference>
<dbReference type="InterPro" id="IPR001611">
    <property type="entry name" value="Leu-rich_rpt"/>
</dbReference>
<protein>
    <submittedName>
        <fullName evidence="3">Leucine-rich repeat protein soc-2</fullName>
    </submittedName>
</protein>
<evidence type="ECO:0000256" key="2">
    <source>
        <dbReference type="ARBA" id="ARBA00022737"/>
    </source>
</evidence>
<dbReference type="GO" id="GO:0005737">
    <property type="term" value="C:cytoplasm"/>
    <property type="evidence" value="ECO:0007669"/>
    <property type="project" value="TreeGrafter"/>
</dbReference>
<dbReference type="InterPro" id="IPR032675">
    <property type="entry name" value="LRR_dom_sf"/>
</dbReference>
<dbReference type="PROSITE" id="PS51450">
    <property type="entry name" value="LRR"/>
    <property type="match status" value="1"/>
</dbReference>
<keyword evidence="2" id="KW-0677">Repeat</keyword>
<evidence type="ECO:0000313" key="3">
    <source>
        <dbReference type="EMBL" id="KHN74365.1"/>
    </source>
</evidence>
<dbReference type="InterPro" id="IPR003591">
    <property type="entry name" value="Leu-rich_rpt_typical-subtyp"/>
</dbReference>
<name>A0A0B2UZW5_TOXCA</name>
<evidence type="ECO:0000256" key="1">
    <source>
        <dbReference type="ARBA" id="ARBA00022614"/>
    </source>
</evidence>
<dbReference type="SUPFAM" id="SSF52075">
    <property type="entry name" value="Outer arm dynein light chain 1"/>
    <property type="match status" value="1"/>
</dbReference>